<keyword evidence="1" id="KW-1133">Transmembrane helix</keyword>
<comment type="caution">
    <text evidence="2">The sequence shown here is derived from an EMBL/GenBank/DDBJ whole genome shotgun (WGS) entry which is preliminary data.</text>
</comment>
<dbReference type="RefSeq" id="WP_076590365.1">
    <property type="nucleotide sequence ID" value="NZ_JABEYA020000008.1"/>
</dbReference>
<feature type="transmembrane region" description="Helical" evidence="1">
    <location>
        <begin position="284"/>
        <end position="304"/>
    </location>
</feature>
<feature type="transmembrane region" description="Helical" evidence="1">
    <location>
        <begin position="177"/>
        <end position="199"/>
    </location>
</feature>
<keyword evidence="3" id="KW-1185">Reference proteome</keyword>
<protein>
    <recommendedName>
        <fullName evidence="4">Nucleoside recognition protein</fullName>
    </recommendedName>
</protein>
<name>A0ABT8C030_9VIBR</name>
<keyword evidence="1" id="KW-0472">Membrane</keyword>
<feature type="transmembrane region" description="Helical" evidence="1">
    <location>
        <begin position="118"/>
        <end position="142"/>
    </location>
</feature>
<dbReference type="Proteomes" id="UP001238540">
    <property type="component" value="Unassembled WGS sequence"/>
</dbReference>
<dbReference type="EMBL" id="JAUFQC010000027">
    <property type="protein sequence ID" value="MDN3611722.1"/>
    <property type="molecule type" value="Genomic_DNA"/>
</dbReference>
<gene>
    <name evidence="2" type="ORF">QWZ16_19155</name>
</gene>
<accession>A0ABT8C030</accession>
<evidence type="ECO:0000313" key="3">
    <source>
        <dbReference type="Proteomes" id="UP001238540"/>
    </source>
</evidence>
<proteinExistence type="predicted"/>
<feature type="transmembrane region" description="Helical" evidence="1">
    <location>
        <begin position="253"/>
        <end position="277"/>
    </location>
</feature>
<feature type="transmembrane region" description="Helical" evidence="1">
    <location>
        <begin position="220"/>
        <end position="241"/>
    </location>
</feature>
<feature type="transmembrane region" description="Helical" evidence="1">
    <location>
        <begin position="63"/>
        <end position="82"/>
    </location>
</feature>
<feature type="transmembrane region" description="Helical" evidence="1">
    <location>
        <begin position="88"/>
        <end position="106"/>
    </location>
</feature>
<sequence length="324" mass="35898">MKQLASILRPLVKQIFEVTWTLYKIMIPVLIVMKFIDEVGGITLLSQWISPVMNVIGLPDEMGLVWATTLLTNMYAGLLIFMSTSSELSVAQVSVLGSLMLLAHSLPIEVAVAKRAGVSILMTLLIRVGGGLLFAWILHLIYQSNGLLTAEAQILWSPEPQIEQTYLQWFSSQVKNLLMVFVIIALLLSSLTLLKLLGIEKLMAVALRPILSILGISREATNMTIVGITLGISFGGGLLINEAEKGHIPARDVFTAVMLLNLLHSLIEDTILILLIGADFITIFWGRILFAFAIVALMSLLLRFCNESTCQRYFYTKVHERKPC</sequence>
<evidence type="ECO:0008006" key="4">
    <source>
        <dbReference type="Google" id="ProtNLM"/>
    </source>
</evidence>
<organism evidence="2 3">
    <name type="scientific">Vibrio ostreicida</name>
    <dbReference type="NCBI Taxonomy" id="526588"/>
    <lineage>
        <taxon>Bacteria</taxon>
        <taxon>Pseudomonadati</taxon>
        <taxon>Pseudomonadota</taxon>
        <taxon>Gammaproteobacteria</taxon>
        <taxon>Vibrionales</taxon>
        <taxon>Vibrionaceae</taxon>
        <taxon>Vibrio</taxon>
    </lineage>
</organism>
<evidence type="ECO:0000256" key="1">
    <source>
        <dbReference type="SAM" id="Phobius"/>
    </source>
</evidence>
<evidence type="ECO:0000313" key="2">
    <source>
        <dbReference type="EMBL" id="MDN3611722.1"/>
    </source>
</evidence>
<keyword evidence="1" id="KW-0812">Transmembrane</keyword>
<reference evidence="3" key="1">
    <citation type="journal article" date="2019" name="Int. J. Syst. Evol. Microbiol.">
        <title>The Global Catalogue of Microorganisms (GCM) 10K type strain sequencing project: providing services to taxonomists for standard genome sequencing and annotation.</title>
        <authorList>
            <consortium name="The Broad Institute Genomics Platform"/>
            <consortium name="The Broad Institute Genome Sequencing Center for Infectious Disease"/>
            <person name="Wu L."/>
            <person name="Ma J."/>
        </authorList>
    </citation>
    <scope>NUCLEOTIDE SEQUENCE [LARGE SCALE GENOMIC DNA]</scope>
    <source>
        <strain evidence="3">CECT 7398</strain>
    </source>
</reference>